<keyword evidence="4" id="KW-1185">Reference proteome</keyword>
<dbReference type="Gene3D" id="1.10.245.10">
    <property type="entry name" value="SWIB/MDM2 domain"/>
    <property type="match status" value="1"/>
</dbReference>
<dbReference type="SMART" id="SM00151">
    <property type="entry name" value="SWIB"/>
    <property type="match status" value="1"/>
</dbReference>
<proteinExistence type="predicted"/>
<dbReference type="Pfam" id="PF02201">
    <property type="entry name" value="SWIB"/>
    <property type="match status" value="1"/>
</dbReference>
<evidence type="ECO:0000313" key="3">
    <source>
        <dbReference type="EMBL" id="KAL0072701.1"/>
    </source>
</evidence>
<comment type="caution">
    <text evidence="3">The sequence shown here is derived from an EMBL/GenBank/DDBJ whole genome shotgun (WGS) entry which is preliminary data.</text>
</comment>
<dbReference type="CDD" id="cd10567">
    <property type="entry name" value="SWIB-MDM2_like"/>
    <property type="match status" value="1"/>
</dbReference>
<sequence>MAFDFSSLAPLVQQILSAPGTDLGTISAKRVRRELLALDPSLTPEFLKEHKVQVDEVITEVFGQINGRNKNQDGAAADSNRSQSLDDAEEEMEGQDEEAVEEEEEEVPNSPKKRKSKKKNKNEISDAELARKLSSEINGRSSRRSGAGKASGRGSAANGTPKRSKTKTRKSATMIDSDDEESGEEGGRKTRKKKTLPAKGGFAKEYLLSQPLATLLQTEKLSRPQVVKQLWEYIKSNERQNPQDKREIICDDNLRAIFNADKIDMFKMNKVLGQ</sequence>
<protein>
    <recommendedName>
        <fullName evidence="2">DM2 domain-containing protein</fullName>
    </recommendedName>
</protein>
<organism evidence="3 4">
    <name type="scientific">Marasmius tenuissimus</name>
    <dbReference type="NCBI Taxonomy" id="585030"/>
    <lineage>
        <taxon>Eukaryota</taxon>
        <taxon>Fungi</taxon>
        <taxon>Dikarya</taxon>
        <taxon>Basidiomycota</taxon>
        <taxon>Agaricomycotina</taxon>
        <taxon>Agaricomycetes</taxon>
        <taxon>Agaricomycetidae</taxon>
        <taxon>Agaricales</taxon>
        <taxon>Marasmiineae</taxon>
        <taxon>Marasmiaceae</taxon>
        <taxon>Marasmius</taxon>
    </lineage>
</organism>
<evidence type="ECO:0000313" key="4">
    <source>
        <dbReference type="Proteomes" id="UP001437256"/>
    </source>
</evidence>
<feature type="region of interest" description="Disordered" evidence="1">
    <location>
        <begin position="67"/>
        <end position="199"/>
    </location>
</feature>
<dbReference type="InterPro" id="IPR019835">
    <property type="entry name" value="SWIB_domain"/>
</dbReference>
<dbReference type="Proteomes" id="UP001437256">
    <property type="component" value="Unassembled WGS sequence"/>
</dbReference>
<feature type="domain" description="DM2" evidence="2">
    <location>
        <begin position="201"/>
        <end position="274"/>
    </location>
</feature>
<dbReference type="EMBL" id="JBBXMP010000001">
    <property type="protein sequence ID" value="KAL0072701.1"/>
    <property type="molecule type" value="Genomic_DNA"/>
</dbReference>
<feature type="compositionally biased region" description="Basic and acidic residues" evidence="1">
    <location>
        <begin position="121"/>
        <end position="134"/>
    </location>
</feature>
<reference evidence="3 4" key="1">
    <citation type="submission" date="2024-05" db="EMBL/GenBank/DDBJ databases">
        <title>A draft genome resource for the thread blight pathogen Marasmius tenuissimus strain MS-2.</title>
        <authorList>
            <person name="Yulfo-Soto G.E."/>
            <person name="Baruah I.K."/>
            <person name="Amoako-Attah I."/>
            <person name="Bukari Y."/>
            <person name="Meinhardt L.W."/>
            <person name="Bailey B.A."/>
            <person name="Cohen S.P."/>
        </authorList>
    </citation>
    <scope>NUCLEOTIDE SEQUENCE [LARGE SCALE GENOMIC DNA]</scope>
    <source>
        <strain evidence="3 4">MS-2</strain>
    </source>
</reference>
<accession>A0ABR3AFJ5</accession>
<name>A0ABR3AFJ5_9AGAR</name>
<feature type="compositionally biased region" description="Basic residues" evidence="1">
    <location>
        <begin position="111"/>
        <end position="120"/>
    </location>
</feature>
<dbReference type="InterPro" id="IPR036885">
    <property type="entry name" value="SWIB_MDM2_dom_sf"/>
</dbReference>
<feature type="compositionally biased region" description="Acidic residues" evidence="1">
    <location>
        <begin position="86"/>
        <end position="107"/>
    </location>
</feature>
<dbReference type="PANTHER" id="PTHR13844">
    <property type="entry name" value="SWI/SNF-RELATED MATRIX-ASSOCIATED ACTIN-DEPENDENT REGULATOR OF CHROMATIN SUBFAMILY D"/>
    <property type="match status" value="1"/>
</dbReference>
<dbReference type="InterPro" id="IPR003121">
    <property type="entry name" value="SWIB_MDM2_domain"/>
</dbReference>
<dbReference type="PROSITE" id="PS51925">
    <property type="entry name" value="SWIB_MDM2"/>
    <property type="match status" value="1"/>
</dbReference>
<dbReference type="SUPFAM" id="SSF47592">
    <property type="entry name" value="SWIB/MDM2 domain"/>
    <property type="match status" value="1"/>
</dbReference>
<gene>
    <name evidence="3" type="ORF">AAF712_000464</name>
</gene>
<feature type="compositionally biased region" description="Low complexity" evidence="1">
    <location>
        <begin position="144"/>
        <end position="157"/>
    </location>
</feature>
<evidence type="ECO:0000259" key="2">
    <source>
        <dbReference type="PROSITE" id="PS51925"/>
    </source>
</evidence>
<evidence type="ECO:0000256" key="1">
    <source>
        <dbReference type="SAM" id="MobiDB-lite"/>
    </source>
</evidence>